<dbReference type="SUPFAM" id="SSF81321">
    <property type="entry name" value="Family A G protein-coupled receptor-like"/>
    <property type="match status" value="1"/>
</dbReference>
<evidence type="ECO:0000256" key="5">
    <source>
        <dbReference type="ARBA" id="ARBA00022692"/>
    </source>
</evidence>
<evidence type="ECO:0000256" key="1">
    <source>
        <dbReference type="ARBA" id="ARBA00004141"/>
    </source>
</evidence>
<accession>A0A7D5T1L8</accession>
<dbReference type="SMART" id="SM01021">
    <property type="entry name" value="Bac_rhodopsin"/>
    <property type="match status" value="1"/>
</dbReference>
<evidence type="ECO:0000256" key="7">
    <source>
        <dbReference type="ARBA" id="ARBA00022989"/>
    </source>
</evidence>
<proteinExistence type="inferred from homology"/>
<evidence type="ECO:0000256" key="10">
    <source>
        <dbReference type="ARBA" id="ARBA00023170"/>
    </source>
</evidence>
<dbReference type="PRINTS" id="PR00251">
    <property type="entry name" value="BACTRLOPSIN"/>
</dbReference>
<evidence type="ECO:0000313" key="13">
    <source>
        <dbReference type="Proteomes" id="UP000509346"/>
    </source>
</evidence>
<dbReference type="Proteomes" id="UP000509346">
    <property type="component" value="Chromosome"/>
</dbReference>
<dbReference type="Gene3D" id="1.20.1070.10">
    <property type="entry name" value="Rhodopsin 7-helix transmembrane proteins"/>
    <property type="match status" value="1"/>
</dbReference>
<dbReference type="Pfam" id="PF01036">
    <property type="entry name" value="Bac_rhodopsin"/>
    <property type="match status" value="1"/>
</dbReference>
<keyword evidence="7 11" id="KW-1133">Transmembrane helix</keyword>
<feature type="transmembrane region" description="Helical" evidence="11">
    <location>
        <begin position="84"/>
        <end position="102"/>
    </location>
</feature>
<dbReference type="KEGG" id="hpel:HZS54_02185"/>
<keyword evidence="6" id="KW-0681">Retinal protein</keyword>
<keyword evidence="3" id="KW-0600">Photoreceptor protein</keyword>
<dbReference type="PROSITE" id="PS00950">
    <property type="entry name" value="BACTERIAL_OPSIN_1"/>
    <property type="match status" value="1"/>
</dbReference>
<feature type="transmembrane region" description="Helical" evidence="11">
    <location>
        <begin position="114"/>
        <end position="135"/>
    </location>
</feature>
<dbReference type="InterPro" id="IPR001425">
    <property type="entry name" value="Arc/bac/fun_rhodopsins"/>
</dbReference>
<keyword evidence="4" id="KW-0716">Sensory transduction</keyword>
<dbReference type="PANTHER" id="PTHR28286">
    <property type="match status" value="1"/>
</dbReference>
<keyword evidence="10" id="KW-0675">Receptor</keyword>
<comment type="subcellular location">
    <subcellularLocation>
        <location evidence="1">Membrane</location>
        <topology evidence="1">Multi-pass membrane protein</topology>
    </subcellularLocation>
</comment>
<dbReference type="EMBL" id="CP058909">
    <property type="protein sequence ID" value="QLH80511.1"/>
    <property type="molecule type" value="Genomic_DNA"/>
</dbReference>
<keyword evidence="8" id="KW-0157">Chromophore</keyword>
<evidence type="ECO:0000313" key="12">
    <source>
        <dbReference type="EMBL" id="QLH80511.1"/>
    </source>
</evidence>
<keyword evidence="9 11" id="KW-0472">Membrane</keyword>
<name>A0A7D5T1L8_9EURY</name>
<evidence type="ECO:0000256" key="6">
    <source>
        <dbReference type="ARBA" id="ARBA00022925"/>
    </source>
</evidence>
<dbReference type="PROSITE" id="PS00327">
    <property type="entry name" value="BACTERIAL_OPSIN_RET"/>
    <property type="match status" value="1"/>
</dbReference>
<evidence type="ECO:0000256" key="9">
    <source>
        <dbReference type="ARBA" id="ARBA00023136"/>
    </source>
</evidence>
<keyword evidence="13" id="KW-1185">Reference proteome</keyword>
<dbReference type="CDD" id="cd15244">
    <property type="entry name" value="7tm_bacteriorhodopsin"/>
    <property type="match status" value="1"/>
</dbReference>
<evidence type="ECO:0000256" key="4">
    <source>
        <dbReference type="ARBA" id="ARBA00022606"/>
    </source>
</evidence>
<dbReference type="AlphaFoldDB" id="A0A7D5T1L8"/>
<evidence type="ECO:0000256" key="8">
    <source>
        <dbReference type="ARBA" id="ARBA00022991"/>
    </source>
</evidence>
<dbReference type="GO" id="GO:0016020">
    <property type="term" value="C:membrane"/>
    <property type="evidence" value="ECO:0007669"/>
    <property type="project" value="UniProtKB-SubCell"/>
</dbReference>
<feature type="transmembrane region" description="Helical" evidence="11">
    <location>
        <begin position="141"/>
        <end position="160"/>
    </location>
</feature>
<feature type="transmembrane region" description="Helical" evidence="11">
    <location>
        <begin position="181"/>
        <end position="198"/>
    </location>
</feature>
<dbReference type="GO" id="GO:0007602">
    <property type="term" value="P:phototransduction"/>
    <property type="evidence" value="ECO:0007669"/>
    <property type="project" value="UniProtKB-KW"/>
</dbReference>
<dbReference type="GO" id="GO:0005216">
    <property type="term" value="F:monoatomic ion channel activity"/>
    <property type="evidence" value="ECO:0007669"/>
    <property type="project" value="InterPro"/>
</dbReference>
<feature type="transmembrane region" description="Helical" evidence="11">
    <location>
        <begin position="218"/>
        <end position="237"/>
    </location>
</feature>
<dbReference type="RefSeq" id="WP_179920339.1">
    <property type="nucleotide sequence ID" value="NZ_CP058909.1"/>
</dbReference>
<dbReference type="InterPro" id="IPR018229">
    <property type="entry name" value="Rhodopsin_retinal_BS"/>
</dbReference>
<dbReference type="OrthoDB" id="186433at2157"/>
<evidence type="ECO:0000256" key="3">
    <source>
        <dbReference type="ARBA" id="ARBA00022543"/>
    </source>
</evidence>
<organism evidence="12 13">
    <name type="scientific">Halosimplex pelagicum</name>
    <dbReference type="NCBI Taxonomy" id="869886"/>
    <lineage>
        <taxon>Archaea</taxon>
        <taxon>Methanobacteriati</taxon>
        <taxon>Methanobacteriota</taxon>
        <taxon>Stenosarchaea group</taxon>
        <taxon>Halobacteria</taxon>
        <taxon>Halobacteriales</taxon>
        <taxon>Haloarculaceae</taxon>
        <taxon>Halosimplex</taxon>
    </lineage>
</organism>
<keyword evidence="5 11" id="KW-0812">Transmembrane</keyword>
<dbReference type="PANTHER" id="PTHR28286:SF2">
    <property type="entry name" value="BACTERIORHODOPSIN _OPSIN, NOPA (EUROFUNG)"/>
    <property type="match status" value="1"/>
</dbReference>
<evidence type="ECO:0000256" key="11">
    <source>
        <dbReference type="SAM" id="Phobius"/>
    </source>
</evidence>
<evidence type="ECO:0000256" key="2">
    <source>
        <dbReference type="ARBA" id="ARBA00008130"/>
    </source>
</evidence>
<dbReference type="GeneID" id="56081360"/>
<reference evidence="12 13" key="1">
    <citation type="submission" date="2020-07" db="EMBL/GenBank/DDBJ databases">
        <title>Halosimplex litoreum sp. nov. and Halosimplex rubrum sp. nov., isolated from different salt environments.</title>
        <authorList>
            <person name="Cui H."/>
        </authorList>
    </citation>
    <scope>NUCLEOTIDE SEQUENCE [LARGE SCALE GENOMIC DNA]</scope>
    <source>
        <strain evidence="12 13">R2</strain>
    </source>
</reference>
<comment type="similarity">
    <text evidence="2">Belongs to the archaeal/bacterial/fungal opsin family.</text>
</comment>
<feature type="transmembrane region" description="Helical" evidence="11">
    <location>
        <begin position="40"/>
        <end position="64"/>
    </location>
</feature>
<sequence length="260" mass="28041">MPSPGSEQIWLWIGTLGMFLGMLYFIARGWGEEDQKRQEFYIVTILITAIAGVNYLAMATGFGLTTVDVAGEELTIYWARYTDWLFTTPLLLIDLGLLARANRNQLTTLVSLDALMIATGAVATLAGGNFVAAGLDDGARRLVWWGISTGFLLVLLYFLFGTLTEQAQRLGSDVGAKFAQLRNLIVVVWLVYPVWWLAGTEGLGLLPEVGGSVLFVETAGFMVLDLVAKVGFGFLLLSSRQVLDEVSAATGTGAAATADD</sequence>
<protein>
    <submittedName>
        <fullName evidence="12">Bacteriorhodopsin</fullName>
    </submittedName>
</protein>
<gene>
    <name evidence="12" type="ORF">HZS54_02185</name>
</gene>
<dbReference type="GO" id="GO:0009881">
    <property type="term" value="F:photoreceptor activity"/>
    <property type="evidence" value="ECO:0007669"/>
    <property type="project" value="UniProtKB-KW"/>
</dbReference>
<feature type="transmembrane region" description="Helical" evidence="11">
    <location>
        <begin position="12"/>
        <end position="31"/>
    </location>
</feature>